<dbReference type="Proteomes" id="UP001292094">
    <property type="component" value="Unassembled WGS sequence"/>
</dbReference>
<organism evidence="2 3">
    <name type="scientific">Petrolisthes manimaculis</name>
    <dbReference type="NCBI Taxonomy" id="1843537"/>
    <lineage>
        <taxon>Eukaryota</taxon>
        <taxon>Metazoa</taxon>
        <taxon>Ecdysozoa</taxon>
        <taxon>Arthropoda</taxon>
        <taxon>Crustacea</taxon>
        <taxon>Multicrustacea</taxon>
        <taxon>Malacostraca</taxon>
        <taxon>Eumalacostraca</taxon>
        <taxon>Eucarida</taxon>
        <taxon>Decapoda</taxon>
        <taxon>Pleocyemata</taxon>
        <taxon>Anomura</taxon>
        <taxon>Galatheoidea</taxon>
        <taxon>Porcellanidae</taxon>
        <taxon>Petrolisthes</taxon>
    </lineage>
</organism>
<evidence type="ECO:0000313" key="2">
    <source>
        <dbReference type="EMBL" id="KAK4319513.1"/>
    </source>
</evidence>
<keyword evidence="3" id="KW-1185">Reference proteome</keyword>
<evidence type="ECO:0000256" key="1">
    <source>
        <dbReference type="SAM" id="MobiDB-lite"/>
    </source>
</evidence>
<accession>A0AAE1Q412</accession>
<name>A0AAE1Q412_9EUCA</name>
<reference evidence="2" key="1">
    <citation type="submission" date="2023-11" db="EMBL/GenBank/DDBJ databases">
        <title>Genome assemblies of two species of porcelain crab, Petrolisthes cinctipes and Petrolisthes manimaculis (Anomura: Porcellanidae).</title>
        <authorList>
            <person name="Angst P."/>
        </authorList>
    </citation>
    <scope>NUCLEOTIDE SEQUENCE</scope>
    <source>
        <strain evidence="2">PB745_02</strain>
        <tissue evidence="2">Gill</tissue>
    </source>
</reference>
<proteinExistence type="predicted"/>
<dbReference type="EMBL" id="JAWZYT010000745">
    <property type="protein sequence ID" value="KAK4319513.1"/>
    <property type="molecule type" value="Genomic_DNA"/>
</dbReference>
<feature type="region of interest" description="Disordered" evidence="1">
    <location>
        <begin position="1"/>
        <end position="27"/>
    </location>
</feature>
<sequence>MKFPTVAGRRGIGQAAPPQPGGHRVTTPTTEVDNASCPGDVGAVGLTDQCPLEYSRGHCTDTLSREEATPAVDAITNAPANPHWSSAVPTYISYVSVQPCVEKSHHLACLYKSSLPV</sequence>
<dbReference type="AlphaFoldDB" id="A0AAE1Q412"/>
<gene>
    <name evidence="2" type="ORF">Pmani_009552</name>
</gene>
<comment type="caution">
    <text evidence="2">The sequence shown here is derived from an EMBL/GenBank/DDBJ whole genome shotgun (WGS) entry which is preliminary data.</text>
</comment>
<protein>
    <submittedName>
        <fullName evidence="2">Uncharacterized protein</fullName>
    </submittedName>
</protein>
<evidence type="ECO:0000313" key="3">
    <source>
        <dbReference type="Proteomes" id="UP001292094"/>
    </source>
</evidence>